<dbReference type="SUPFAM" id="SSF53448">
    <property type="entry name" value="Nucleotide-diphospho-sugar transferases"/>
    <property type="match status" value="1"/>
</dbReference>
<proteinExistence type="inferred from homology"/>
<dbReference type="Pfam" id="PF01704">
    <property type="entry name" value="UDPGP"/>
    <property type="match status" value="1"/>
</dbReference>
<evidence type="ECO:0000256" key="6">
    <source>
        <dbReference type="ARBA" id="ARBA00048493"/>
    </source>
</evidence>
<dbReference type="GO" id="GO:0006048">
    <property type="term" value="P:UDP-N-acetylglucosamine biosynthetic process"/>
    <property type="evidence" value="ECO:0007669"/>
    <property type="project" value="TreeGrafter"/>
</dbReference>
<keyword evidence="5" id="KW-0548">Nucleotidyltransferase</keyword>
<protein>
    <recommendedName>
        <fullName evidence="3">UDP-N-acetylglucosamine diphosphorylase</fullName>
        <ecNumber evidence="3">2.7.7.23</ecNumber>
    </recommendedName>
</protein>
<reference evidence="7" key="1">
    <citation type="submission" date="2021-01" db="EMBL/GenBank/DDBJ databases">
        <authorList>
            <person name="Corre E."/>
            <person name="Pelletier E."/>
            <person name="Niang G."/>
            <person name="Scheremetjew M."/>
            <person name="Finn R."/>
            <person name="Kale V."/>
            <person name="Holt S."/>
            <person name="Cochrane G."/>
            <person name="Meng A."/>
            <person name="Brown T."/>
            <person name="Cohen L."/>
        </authorList>
    </citation>
    <scope>NUCLEOTIDE SEQUENCE</scope>
    <source>
        <strain evidence="7">WS</strain>
    </source>
</reference>
<accession>A0A7S1KL96</accession>
<evidence type="ECO:0000256" key="1">
    <source>
        <dbReference type="ARBA" id="ARBA00005208"/>
    </source>
</evidence>
<dbReference type="InterPro" id="IPR029044">
    <property type="entry name" value="Nucleotide-diphossugar_trans"/>
</dbReference>
<sequence>MTTLTQEQALANPALSSQLSQFPSNLHDLLSFSLHAKAPSNKHLAPPPKVVNVQEYLKTHEKMRVFHRGLQHLQSGKIGVLLLAGGQGTRLGFHKPKGCYRIDGLSRSLYEMQALQIRRLQRLEATSEASLDMILKQEDGDKSSQSMHHSSSAHKLGEVRCLIQWYIMTSPFTDDDTKAFFEKHNYFGLQKHQIHFFQQGSLPCMTEDGKFILETEKRIACAPDGNGGVYTSLQNSGILKHMRENGVQGLHMYCVDNALAKIADPIFIALCMEKEVKFAAKVIPKSYPEERVGVFAERNGKDLCVVEYSEMPSDFQNDSKFNHANILSFFYTTEFLEECASNVSKGRLPYHVARKMIPSIDSEGKPAKVEGIKLELFNFDICPLAGDKYFLLQVNREEEFAPLKNASGEKKDSPESCRAMVSRHNVKLLKSAGAIVNISEDNTSDNDMPVCEISPLISYNGEGLEAFKGKKVQLPVDLEEPKGGGNGDGVHLSV</sequence>
<comment type="similarity">
    <text evidence="2">Belongs to the UDPGP type 1 family.</text>
</comment>
<dbReference type="EMBL" id="HBGD01000241">
    <property type="protein sequence ID" value="CAD9076960.1"/>
    <property type="molecule type" value="Transcribed_RNA"/>
</dbReference>
<dbReference type="Gene3D" id="3.90.550.10">
    <property type="entry name" value="Spore Coat Polysaccharide Biosynthesis Protein SpsA, Chain A"/>
    <property type="match status" value="1"/>
</dbReference>
<dbReference type="PANTHER" id="PTHR11952:SF2">
    <property type="entry name" value="LD24639P"/>
    <property type="match status" value="1"/>
</dbReference>
<dbReference type="AlphaFoldDB" id="A0A7S1KL96"/>
<name>A0A7S1KL96_9EUKA</name>
<comment type="pathway">
    <text evidence="1">Nucleotide-sugar biosynthesis; UDP-N-acetyl-alpha-D-glucosamine biosynthesis; UDP-N-acetyl-alpha-D-glucosamine from N-acetyl-alpha-D-glucosamine 1-phosphate: step 1/1.</text>
</comment>
<dbReference type="GO" id="GO:0003977">
    <property type="term" value="F:UDP-N-acetylglucosamine diphosphorylase activity"/>
    <property type="evidence" value="ECO:0007669"/>
    <property type="project" value="UniProtKB-EC"/>
</dbReference>
<dbReference type="EC" id="2.7.7.23" evidence="3"/>
<evidence type="ECO:0000256" key="3">
    <source>
        <dbReference type="ARBA" id="ARBA00012457"/>
    </source>
</evidence>
<gene>
    <name evidence="7" type="ORF">PCOS0759_LOCUS191</name>
</gene>
<comment type="catalytic activity">
    <reaction evidence="6">
        <text>N-acetyl-alpha-D-glucosamine 1-phosphate + UTP + H(+) = UDP-N-acetyl-alpha-D-glucosamine + diphosphate</text>
        <dbReference type="Rhea" id="RHEA:13509"/>
        <dbReference type="ChEBI" id="CHEBI:15378"/>
        <dbReference type="ChEBI" id="CHEBI:33019"/>
        <dbReference type="ChEBI" id="CHEBI:46398"/>
        <dbReference type="ChEBI" id="CHEBI:57705"/>
        <dbReference type="ChEBI" id="CHEBI:57776"/>
        <dbReference type="EC" id="2.7.7.23"/>
    </reaction>
</comment>
<evidence type="ECO:0000256" key="2">
    <source>
        <dbReference type="ARBA" id="ARBA00010401"/>
    </source>
</evidence>
<keyword evidence="4" id="KW-0808">Transferase</keyword>
<evidence type="ECO:0000313" key="7">
    <source>
        <dbReference type="EMBL" id="CAD9076960.1"/>
    </source>
</evidence>
<evidence type="ECO:0000256" key="4">
    <source>
        <dbReference type="ARBA" id="ARBA00022679"/>
    </source>
</evidence>
<evidence type="ECO:0000256" key="5">
    <source>
        <dbReference type="ARBA" id="ARBA00022695"/>
    </source>
</evidence>
<dbReference type="CDD" id="cd04193">
    <property type="entry name" value="UDPGlcNAc_PPase"/>
    <property type="match status" value="1"/>
</dbReference>
<dbReference type="InterPro" id="IPR002618">
    <property type="entry name" value="UDPGP_fam"/>
</dbReference>
<dbReference type="InterPro" id="IPR039741">
    <property type="entry name" value="UDP-sugar_pyrophosphorylase"/>
</dbReference>
<dbReference type="PANTHER" id="PTHR11952">
    <property type="entry name" value="UDP- GLUCOSE PYROPHOSPHORYLASE"/>
    <property type="match status" value="1"/>
</dbReference>
<organism evidence="7">
    <name type="scientific">Percolomonas cosmopolitus</name>
    <dbReference type="NCBI Taxonomy" id="63605"/>
    <lineage>
        <taxon>Eukaryota</taxon>
        <taxon>Discoba</taxon>
        <taxon>Heterolobosea</taxon>
        <taxon>Tetramitia</taxon>
        <taxon>Eutetramitia</taxon>
        <taxon>Percolomonadidae</taxon>
        <taxon>Percolomonas</taxon>
    </lineage>
</organism>